<keyword evidence="3" id="KW-1185">Reference proteome</keyword>
<organism evidence="2 3">
    <name type="scientific">Dyella soli</name>
    <dbReference type="NCBI Taxonomy" id="522319"/>
    <lineage>
        <taxon>Bacteria</taxon>
        <taxon>Pseudomonadati</taxon>
        <taxon>Pseudomonadota</taxon>
        <taxon>Gammaproteobacteria</taxon>
        <taxon>Lysobacterales</taxon>
        <taxon>Rhodanobacteraceae</taxon>
        <taxon>Dyella</taxon>
    </lineage>
</organism>
<evidence type="ECO:0000313" key="2">
    <source>
        <dbReference type="EMBL" id="TCI06119.1"/>
    </source>
</evidence>
<dbReference type="EMBL" id="SJTG01000007">
    <property type="protein sequence ID" value="TCI06119.1"/>
    <property type="molecule type" value="Genomic_DNA"/>
</dbReference>
<dbReference type="InterPro" id="IPR011659">
    <property type="entry name" value="WD40"/>
</dbReference>
<reference evidence="2 3" key="1">
    <citation type="submission" date="2019-02" db="EMBL/GenBank/DDBJ databases">
        <title>Dyella amyloliquefaciens sp. nov., isolated from forest soil.</title>
        <authorList>
            <person name="Gao Z.-H."/>
            <person name="Qiu L.-H."/>
        </authorList>
    </citation>
    <scope>NUCLEOTIDE SEQUENCE [LARGE SCALE GENOMIC DNA]</scope>
    <source>
        <strain evidence="2 3">KACC 12747</strain>
    </source>
</reference>
<accession>A0A4R0YKT0</accession>
<dbReference type="CDD" id="cd15482">
    <property type="entry name" value="Sialidase_non-viral"/>
    <property type="match status" value="1"/>
</dbReference>
<dbReference type="Gene3D" id="2.120.10.30">
    <property type="entry name" value="TolB, C-terminal domain"/>
    <property type="match status" value="1"/>
</dbReference>
<evidence type="ECO:0000313" key="3">
    <source>
        <dbReference type="Proteomes" id="UP000291822"/>
    </source>
</evidence>
<gene>
    <name evidence="2" type="ORF">EZM97_34890</name>
</gene>
<dbReference type="InterPro" id="IPR011042">
    <property type="entry name" value="6-blade_b-propeller_TolB-like"/>
</dbReference>
<dbReference type="RefSeq" id="WP_131152546.1">
    <property type="nucleotide sequence ID" value="NZ_SJTG01000007.1"/>
</dbReference>
<keyword evidence="1" id="KW-0732">Signal</keyword>
<comment type="caution">
    <text evidence="2">The sequence shown here is derived from an EMBL/GenBank/DDBJ whole genome shotgun (WGS) entry which is preliminary data.</text>
</comment>
<dbReference type="AlphaFoldDB" id="A0A4R0YKT0"/>
<dbReference type="Pfam" id="PF07676">
    <property type="entry name" value="PD40"/>
    <property type="match status" value="2"/>
</dbReference>
<evidence type="ECO:0000256" key="1">
    <source>
        <dbReference type="SAM" id="SignalP"/>
    </source>
</evidence>
<evidence type="ECO:0008006" key="4">
    <source>
        <dbReference type="Google" id="ProtNLM"/>
    </source>
</evidence>
<sequence length="301" mass="31590">MRLAMLLLALTAATSLPPPTRFAPELMGASDSSPAFAPDGRSVVFIRFEGDGVALMASHREGAGWSAPRPALPGHERDFDAAMAPDGSYMVFASSRPATTGGKPLDAVMGGALRVGKGMNLWRVERRGDGWGEPVRLPDAVNRCTRTFAPGVAGDGSVYFIGCDADDKLQLMRSAYRGGQYEAAERVAIGDAATVIRDPAILPDGSAMVFSMRKDPSKVMRLAISFHGKDGWSEPQDLGDSVNAGTHAMAPQWGCDHRTIYFSSDRAGGSGAPGSDATWQVSLASLLAAHGVHPPSTCAAS</sequence>
<protein>
    <recommendedName>
        <fullName evidence="4">Exo-alpha-sialidase</fullName>
    </recommendedName>
</protein>
<name>A0A4R0YKT0_9GAMM</name>
<dbReference type="Proteomes" id="UP000291822">
    <property type="component" value="Unassembled WGS sequence"/>
</dbReference>
<dbReference type="SUPFAM" id="SSF82171">
    <property type="entry name" value="DPP6 N-terminal domain-like"/>
    <property type="match status" value="1"/>
</dbReference>
<feature type="signal peptide" evidence="1">
    <location>
        <begin position="1"/>
        <end position="23"/>
    </location>
</feature>
<feature type="chain" id="PRO_5020571754" description="Exo-alpha-sialidase" evidence="1">
    <location>
        <begin position="24"/>
        <end position="301"/>
    </location>
</feature>
<proteinExistence type="predicted"/>